<dbReference type="OrthoDB" id="559054at2759"/>
<evidence type="ECO:0000256" key="1">
    <source>
        <dbReference type="SAM" id="MobiDB-lite"/>
    </source>
</evidence>
<evidence type="ECO:0000313" key="3">
    <source>
        <dbReference type="Proteomes" id="UP000612055"/>
    </source>
</evidence>
<dbReference type="Proteomes" id="UP000612055">
    <property type="component" value="Unassembled WGS sequence"/>
</dbReference>
<feature type="compositionally biased region" description="Basic and acidic residues" evidence="1">
    <location>
        <begin position="185"/>
        <end position="194"/>
    </location>
</feature>
<comment type="caution">
    <text evidence="2">The sequence shown here is derived from an EMBL/GenBank/DDBJ whole genome shotgun (WGS) entry which is preliminary data.</text>
</comment>
<accession>A0A835YEI4</accession>
<sequence length="350" mass="36402">MSRHDQTSKNPPMLQAPSQRFEVAANVMKSENREPAAVAEPEAAGLVVTLCRAVARYVDAATLVGFAAAALAFTARNVTFTDIAYSKGYEERPAFIARVEPAHVAIDADERPQAGAGPFPASGAEEVAEVFTSASASMAEAESQTTPVSNVQQAPASAEVLPAVAVELGSPSAPASAPVSEAMQEEEKEKKMEETPPPQTPPMRQEVGEAIIAALKELHTVKDSRAVIAANAAAKIPTVVAIVSAEAVTKLAPKMAPLLIKAATQGAAVYKVVVEAKDLAKGAERTCPHAALVHSLKTHNRILLPGLLVVSGGLNAGRCLSAGGMHEWEQVLMDATHTQAVAVCGSPLMD</sequence>
<feature type="region of interest" description="Disordered" evidence="1">
    <location>
        <begin position="170"/>
        <end position="203"/>
    </location>
</feature>
<dbReference type="AlphaFoldDB" id="A0A835YEI4"/>
<organism evidence="2 3">
    <name type="scientific">Edaphochlamys debaryana</name>
    <dbReference type="NCBI Taxonomy" id="47281"/>
    <lineage>
        <taxon>Eukaryota</taxon>
        <taxon>Viridiplantae</taxon>
        <taxon>Chlorophyta</taxon>
        <taxon>core chlorophytes</taxon>
        <taxon>Chlorophyceae</taxon>
        <taxon>CS clade</taxon>
        <taxon>Chlamydomonadales</taxon>
        <taxon>Chlamydomonadales incertae sedis</taxon>
        <taxon>Edaphochlamys</taxon>
    </lineage>
</organism>
<dbReference type="EMBL" id="JAEHOE010000002">
    <property type="protein sequence ID" value="KAG2501106.1"/>
    <property type="molecule type" value="Genomic_DNA"/>
</dbReference>
<gene>
    <name evidence="2" type="ORF">HYH03_000924</name>
</gene>
<evidence type="ECO:0000313" key="2">
    <source>
        <dbReference type="EMBL" id="KAG2501106.1"/>
    </source>
</evidence>
<reference evidence="2" key="1">
    <citation type="journal article" date="2020" name="bioRxiv">
        <title>Comparative genomics of Chlamydomonas.</title>
        <authorList>
            <person name="Craig R.J."/>
            <person name="Hasan A.R."/>
            <person name="Ness R.W."/>
            <person name="Keightley P.D."/>
        </authorList>
    </citation>
    <scope>NUCLEOTIDE SEQUENCE</scope>
    <source>
        <strain evidence="2">CCAP 11/70</strain>
    </source>
</reference>
<keyword evidence="3" id="KW-1185">Reference proteome</keyword>
<protein>
    <submittedName>
        <fullName evidence="2">Uncharacterized protein</fullName>
    </submittedName>
</protein>
<proteinExistence type="predicted"/>
<name>A0A835YEI4_9CHLO</name>